<protein>
    <submittedName>
        <fullName evidence="2">Uncharacterized protein</fullName>
    </submittedName>
</protein>
<keyword evidence="1" id="KW-1133">Transmembrane helix</keyword>
<dbReference type="OrthoDB" id="5511684at2759"/>
<keyword evidence="3" id="KW-1185">Reference proteome</keyword>
<sequence>MHPSRQLYMAASARKPQKSFMKNWFAIEVYAVVGVVVAGGTWYLGRLAFGPTIIWTKSNPTPWNDVKPDENTKLMSINGTFEKSWKRDKL</sequence>
<reference evidence="3" key="1">
    <citation type="journal article" date="2014" name="Proc. Natl. Acad. Sci. U.S.A.">
        <title>Extensive sampling of basidiomycete genomes demonstrates inadequacy of the white-rot/brown-rot paradigm for wood decay fungi.</title>
        <authorList>
            <person name="Riley R."/>
            <person name="Salamov A.A."/>
            <person name="Brown D.W."/>
            <person name="Nagy L.G."/>
            <person name="Floudas D."/>
            <person name="Held B.W."/>
            <person name="Levasseur A."/>
            <person name="Lombard V."/>
            <person name="Morin E."/>
            <person name="Otillar R."/>
            <person name="Lindquist E.A."/>
            <person name="Sun H."/>
            <person name="LaButti K.M."/>
            <person name="Schmutz J."/>
            <person name="Jabbour D."/>
            <person name="Luo H."/>
            <person name="Baker S.E."/>
            <person name="Pisabarro A.G."/>
            <person name="Walton J.D."/>
            <person name="Blanchette R.A."/>
            <person name="Henrissat B."/>
            <person name="Martin F."/>
            <person name="Cullen D."/>
            <person name="Hibbett D.S."/>
            <person name="Grigoriev I.V."/>
        </authorList>
    </citation>
    <scope>NUCLEOTIDE SEQUENCE [LARGE SCALE GENOMIC DNA]</scope>
    <source>
        <strain evidence="3">MUCL 33604</strain>
    </source>
</reference>
<keyword evidence="1" id="KW-0812">Transmembrane</keyword>
<dbReference type="InParanoid" id="A0A067QQS0"/>
<proteinExistence type="predicted"/>
<evidence type="ECO:0000313" key="3">
    <source>
        <dbReference type="Proteomes" id="UP000027265"/>
    </source>
</evidence>
<dbReference type="PANTHER" id="PTHR14256">
    <property type="entry name" value="NADH-UBIQUINONE OXIDOREDUCTASE MLRQ SUBUNIT"/>
    <property type="match status" value="1"/>
</dbReference>
<name>A0A067QQS0_9AGAM</name>
<dbReference type="Proteomes" id="UP000027265">
    <property type="component" value="Unassembled WGS sequence"/>
</dbReference>
<dbReference type="PANTHER" id="PTHR14256:SF1">
    <property type="entry name" value="GEO09626P1"/>
    <property type="match status" value="1"/>
</dbReference>
<keyword evidence="1" id="KW-0472">Membrane</keyword>
<dbReference type="HOGENOM" id="CLU_175748_1_0_1"/>
<evidence type="ECO:0000256" key="1">
    <source>
        <dbReference type="SAM" id="Phobius"/>
    </source>
</evidence>
<dbReference type="STRING" id="933084.A0A067QQS0"/>
<organism evidence="2 3">
    <name type="scientific">Jaapia argillacea MUCL 33604</name>
    <dbReference type="NCBI Taxonomy" id="933084"/>
    <lineage>
        <taxon>Eukaryota</taxon>
        <taxon>Fungi</taxon>
        <taxon>Dikarya</taxon>
        <taxon>Basidiomycota</taxon>
        <taxon>Agaricomycotina</taxon>
        <taxon>Agaricomycetes</taxon>
        <taxon>Agaricomycetidae</taxon>
        <taxon>Jaapiales</taxon>
        <taxon>Jaapiaceae</taxon>
        <taxon>Jaapia</taxon>
    </lineage>
</organism>
<dbReference type="InterPro" id="IPR010530">
    <property type="entry name" value="B12D"/>
</dbReference>
<evidence type="ECO:0000313" key="2">
    <source>
        <dbReference type="EMBL" id="KDQ65001.1"/>
    </source>
</evidence>
<dbReference type="Pfam" id="PF06522">
    <property type="entry name" value="B12D"/>
    <property type="match status" value="1"/>
</dbReference>
<gene>
    <name evidence="2" type="ORF">JAAARDRAFT_52921</name>
</gene>
<dbReference type="AlphaFoldDB" id="A0A067QQS0"/>
<feature type="transmembrane region" description="Helical" evidence="1">
    <location>
        <begin position="24"/>
        <end position="45"/>
    </location>
</feature>
<accession>A0A067QQS0</accession>
<dbReference type="EMBL" id="KL197709">
    <property type="protein sequence ID" value="KDQ65001.1"/>
    <property type="molecule type" value="Genomic_DNA"/>
</dbReference>